<comment type="caution">
    <text evidence="1">The sequence shown here is derived from an EMBL/GenBank/DDBJ whole genome shotgun (WGS) entry which is preliminary data.</text>
</comment>
<evidence type="ECO:0000313" key="1">
    <source>
        <dbReference type="EMBL" id="KAK8219957.1"/>
    </source>
</evidence>
<sequence>MLNVTGFFTLEGLTYIPFVYKVHTIRDGRSYCTRIVNVTQAEGKGICFTCTCSFKLAEDSPLDVQDQVDIWQKYSKVLAGTKPEDWEEAPGADEPRYWKLRQETGYNDPFPGLESRKVDMRAYNDSLHPFDRRQLLFYRLIGDVPPDPNLHACAHLYASDRNSLFVVANHLDVGDCYGQMASLSHTVVFHTPAKDMVLLKDGERLWMCKEDWTSRAAGGRGIHHSRMWGPGGVHIASSWQEGLIRIKKTDEAEKQAKQTMAKVKL</sequence>
<name>A0ACC3SNA0_9PEZI</name>
<proteinExistence type="predicted"/>
<gene>
    <name evidence="1" type="ORF">M8818_000372</name>
</gene>
<reference evidence="1" key="1">
    <citation type="submission" date="2024-02" db="EMBL/GenBank/DDBJ databases">
        <title>Metagenome Assembled Genome of Zalaria obscura JY119.</title>
        <authorList>
            <person name="Vighnesh L."/>
            <person name="Jagadeeshwari U."/>
            <person name="Venkata Ramana C."/>
            <person name="Sasikala C."/>
        </authorList>
    </citation>
    <scope>NUCLEOTIDE SEQUENCE</scope>
    <source>
        <strain evidence="1">JY119</strain>
    </source>
</reference>
<dbReference type="Proteomes" id="UP001320706">
    <property type="component" value="Unassembled WGS sequence"/>
</dbReference>
<protein>
    <submittedName>
        <fullName evidence="1">Uncharacterized protein</fullName>
    </submittedName>
</protein>
<dbReference type="EMBL" id="JAMKPW020000002">
    <property type="protein sequence ID" value="KAK8219957.1"/>
    <property type="molecule type" value="Genomic_DNA"/>
</dbReference>
<accession>A0ACC3SNA0</accession>
<evidence type="ECO:0000313" key="2">
    <source>
        <dbReference type="Proteomes" id="UP001320706"/>
    </source>
</evidence>
<keyword evidence="2" id="KW-1185">Reference proteome</keyword>
<organism evidence="1 2">
    <name type="scientific">Zalaria obscura</name>
    <dbReference type="NCBI Taxonomy" id="2024903"/>
    <lineage>
        <taxon>Eukaryota</taxon>
        <taxon>Fungi</taxon>
        <taxon>Dikarya</taxon>
        <taxon>Ascomycota</taxon>
        <taxon>Pezizomycotina</taxon>
        <taxon>Dothideomycetes</taxon>
        <taxon>Dothideomycetidae</taxon>
        <taxon>Dothideales</taxon>
        <taxon>Zalariaceae</taxon>
        <taxon>Zalaria</taxon>
    </lineage>
</organism>